<proteinExistence type="predicted"/>
<gene>
    <name evidence="2" type="primary">jg484</name>
    <name evidence="2" type="ORF">PAEG_LOCUS7524</name>
</gene>
<name>A0A8S4R214_9NEOP</name>
<feature type="compositionally biased region" description="Basic and acidic residues" evidence="1">
    <location>
        <begin position="39"/>
        <end position="49"/>
    </location>
</feature>
<dbReference type="Proteomes" id="UP000838756">
    <property type="component" value="Unassembled WGS sequence"/>
</dbReference>
<sequence length="62" mass="6867">RILEESTLPRRPRPGPRADCAGILIKPALAHSRTRAHAHAHEHVNDSRRLCQVQGRKSSALA</sequence>
<keyword evidence="3" id="KW-1185">Reference proteome</keyword>
<protein>
    <submittedName>
        <fullName evidence="2">Jg484 protein</fullName>
    </submittedName>
</protein>
<dbReference type="EMBL" id="CAKXAJ010022143">
    <property type="protein sequence ID" value="CAH2226865.1"/>
    <property type="molecule type" value="Genomic_DNA"/>
</dbReference>
<reference evidence="2" key="1">
    <citation type="submission" date="2022-03" db="EMBL/GenBank/DDBJ databases">
        <authorList>
            <person name="Lindestad O."/>
        </authorList>
    </citation>
    <scope>NUCLEOTIDE SEQUENCE</scope>
</reference>
<organism evidence="2 3">
    <name type="scientific">Pararge aegeria aegeria</name>
    <dbReference type="NCBI Taxonomy" id="348720"/>
    <lineage>
        <taxon>Eukaryota</taxon>
        <taxon>Metazoa</taxon>
        <taxon>Ecdysozoa</taxon>
        <taxon>Arthropoda</taxon>
        <taxon>Hexapoda</taxon>
        <taxon>Insecta</taxon>
        <taxon>Pterygota</taxon>
        <taxon>Neoptera</taxon>
        <taxon>Endopterygota</taxon>
        <taxon>Lepidoptera</taxon>
        <taxon>Glossata</taxon>
        <taxon>Ditrysia</taxon>
        <taxon>Papilionoidea</taxon>
        <taxon>Nymphalidae</taxon>
        <taxon>Satyrinae</taxon>
        <taxon>Satyrini</taxon>
        <taxon>Parargina</taxon>
        <taxon>Pararge</taxon>
    </lineage>
</organism>
<accession>A0A8S4R214</accession>
<evidence type="ECO:0000256" key="1">
    <source>
        <dbReference type="SAM" id="MobiDB-lite"/>
    </source>
</evidence>
<evidence type="ECO:0000313" key="2">
    <source>
        <dbReference type="EMBL" id="CAH2226865.1"/>
    </source>
</evidence>
<feature type="region of interest" description="Disordered" evidence="1">
    <location>
        <begin position="32"/>
        <end position="62"/>
    </location>
</feature>
<dbReference type="AlphaFoldDB" id="A0A8S4R214"/>
<comment type="caution">
    <text evidence="2">The sequence shown here is derived from an EMBL/GenBank/DDBJ whole genome shotgun (WGS) entry which is preliminary data.</text>
</comment>
<feature type="non-terminal residue" evidence="2">
    <location>
        <position position="1"/>
    </location>
</feature>
<evidence type="ECO:0000313" key="3">
    <source>
        <dbReference type="Proteomes" id="UP000838756"/>
    </source>
</evidence>